<dbReference type="Proteomes" id="UP000620262">
    <property type="component" value="Unassembled WGS sequence"/>
</dbReference>
<evidence type="ECO:0000313" key="1">
    <source>
        <dbReference type="EMBL" id="MBE1506541.1"/>
    </source>
</evidence>
<dbReference type="EMBL" id="JADBEC010000001">
    <property type="protein sequence ID" value="MBE1506541.1"/>
    <property type="molecule type" value="Genomic_DNA"/>
</dbReference>
<dbReference type="InterPro" id="IPR046702">
    <property type="entry name" value="DUF6572"/>
</dbReference>
<reference evidence="1 2" key="1">
    <citation type="submission" date="2020-10" db="EMBL/GenBank/DDBJ databases">
        <title>Sequencing the genomes of 1000 actinobacteria strains.</title>
        <authorList>
            <person name="Klenk H.-P."/>
        </authorList>
    </citation>
    <scope>NUCLEOTIDE SEQUENCE [LARGE SCALE GENOMIC DNA]</scope>
    <source>
        <strain evidence="1 2">DSM 7307</strain>
    </source>
</reference>
<accession>A0ABR9ITM8</accession>
<proteinExistence type="predicted"/>
<dbReference type="Pfam" id="PF20212">
    <property type="entry name" value="DUF6572"/>
    <property type="match status" value="1"/>
</dbReference>
<keyword evidence="2" id="KW-1185">Reference proteome</keyword>
<protein>
    <submittedName>
        <fullName evidence="1">Uncharacterized protein</fullName>
    </submittedName>
</protein>
<comment type="caution">
    <text evidence="1">The sequence shown here is derived from an EMBL/GenBank/DDBJ whole genome shotgun (WGS) entry which is preliminary data.</text>
</comment>
<name>A0ABR9ITM8_RHIVS</name>
<evidence type="ECO:0000313" key="2">
    <source>
        <dbReference type="Proteomes" id="UP000620262"/>
    </source>
</evidence>
<sequence length="110" mass="12332">MSITETETIDFATVDNATGDLWLSIVDHLPWDDDESSHLLPLQDKLNAYLRFIESGELSRTLPQAVGRRIVVDLGGKFPLSEQAQLFFEKARAAIEDAGFALQFRLINPN</sequence>
<gene>
    <name evidence="1" type="ORF">H4W29_003722</name>
</gene>
<dbReference type="RefSeq" id="WP_192730231.1">
    <property type="nucleotide sequence ID" value="NZ_BAAAVL010000013.1"/>
</dbReference>
<organism evidence="1 2">
    <name type="scientific">Rhizobium viscosum</name>
    <name type="common">Arthrobacter viscosus</name>
    <dbReference type="NCBI Taxonomy" id="1673"/>
    <lineage>
        <taxon>Bacteria</taxon>
        <taxon>Pseudomonadati</taxon>
        <taxon>Pseudomonadota</taxon>
        <taxon>Alphaproteobacteria</taxon>
        <taxon>Hyphomicrobiales</taxon>
        <taxon>Rhizobiaceae</taxon>
        <taxon>Rhizobium/Agrobacterium group</taxon>
        <taxon>Rhizobium</taxon>
    </lineage>
</organism>